<evidence type="ECO:0000259" key="2">
    <source>
        <dbReference type="Pfam" id="PF20109"/>
    </source>
</evidence>
<evidence type="ECO:0000313" key="4">
    <source>
        <dbReference type="Proteomes" id="UP000287401"/>
    </source>
</evidence>
<reference evidence="3 4" key="1">
    <citation type="submission" date="2018-07" db="EMBL/GenBank/DDBJ databases">
        <title>Genomic and Epidemiologic Investigation of an Indolent Hospital Outbreak.</title>
        <authorList>
            <person name="Johnson R.C."/>
            <person name="Deming C."/>
            <person name="Conlan S."/>
            <person name="Zellmer C.J."/>
            <person name="Michelin A.V."/>
            <person name="Lee-Lin S."/>
            <person name="Thomas P.J."/>
            <person name="Park M."/>
            <person name="Weingarten R.A."/>
            <person name="Less J."/>
            <person name="Dekker J.P."/>
            <person name="Frank K.M."/>
            <person name="Musser K.A."/>
            <person name="Mcquiston J.R."/>
            <person name="Henderson D.K."/>
            <person name="Lau A.F."/>
            <person name="Palmore T.N."/>
            <person name="Segre J.A."/>
        </authorList>
    </citation>
    <scope>NUCLEOTIDE SEQUENCE [LARGE SCALE GENOMIC DNA]</scope>
    <source>
        <strain evidence="3 4">SK-NIH.Env6_1116</strain>
    </source>
</reference>
<evidence type="ECO:0000313" key="3">
    <source>
        <dbReference type="EMBL" id="RSU61678.1"/>
    </source>
</evidence>
<dbReference type="InterPro" id="IPR045465">
    <property type="entry name" value="Trans_reg_dom"/>
</dbReference>
<accession>A0A430C9M0</accession>
<comment type="caution">
    <text evidence="3">The sequence shown here is derived from an EMBL/GenBank/DDBJ whole genome shotgun (WGS) entry which is preliminary data.</text>
</comment>
<name>A0A430C9M0_SPHYA</name>
<gene>
    <name evidence="3" type="ORF">DAH51_02105</name>
</gene>
<sequence length="66" mass="7461">MPTPPRRRSRRAGDTPATPGRSEFAAAFLQRNRQYRAESARLGRDATADERAAFARQWGLSFRLSP</sequence>
<proteinExistence type="predicted"/>
<dbReference type="Proteomes" id="UP000287401">
    <property type="component" value="Unassembled WGS sequence"/>
</dbReference>
<feature type="region of interest" description="Disordered" evidence="1">
    <location>
        <begin position="1"/>
        <end position="23"/>
    </location>
</feature>
<protein>
    <recommendedName>
        <fullName evidence="2">Transcriptional regulator-like domain-containing protein</fullName>
    </recommendedName>
</protein>
<dbReference type="EMBL" id="QRAL01000002">
    <property type="protein sequence ID" value="RSU61678.1"/>
    <property type="molecule type" value="Genomic_DNA"/>
</dbReference>
<evidence type="ECO:0000256" key="1">
    <source>
        <dbReference type="SAM" id="MobiDB-lite"/>
    </source>
</evidence>
<dbReference type="AlphaFoldDB" id="A0A430C9M0"/>
<feature type="compositionally biased region" description="Basic residues" evidence="1">
    <location>
        <begin position="1"/>
        <end position="10"/>
    </location>
</feature>
<dbReference type="Pfam" id="PF20109">
    <property type="entry name" value="Trans_reg_dom"/>
    <property type="match status" value="1"/>
</dbReference>
<feature type="domain" description="Transcriptional regulator-like" evidence="2">
    <location>
        <begin position="7"/>
        <end position="63"/>
    </location>
</feature>
<organism evidence="3 4">
    <name type="scientific">Sphingobium yanoikuyae</name>
    <name type="common">Sphingomonas yanoikuyae</name>
    <dbReference type="NCBI Taxonomy" id="13690"/>
    <lineage>
        <taxon>Bacteria</taxon>
        <taxon>Pseudomonadati</taxon>
        <taxon>Pseudomonadota</taxon>
        <taxon>Alphaproteobacteria</taxon>
        <taxon>Sphingomonadales</taxon>
        <taxon>Sphingomonadaceae</taxon>
        <taxon>Sphingobium</taxon>
    </lineage>
</organism>